<dbReference type="FunFam" id="1.20.58.60:FF:000289">
    <property type="entry name" value="Spectrin beta, non-erythrocytic 5"/>
    <property type="match status" value="1"/>
</dbReference>
<dbReference type="FunFam" id="1.20.58.60:FF:000318">
    <property type="entry name" value="Spectrin beta, non-erythrocytic 5"/>
    <property type="match status" value="1"/>
</dbReference>
<dbReference type="Gene3D" id="1.20.58.60">
    <property type="match status" value="21"/>
</dbReference>
<dbReference type="InterPro" id="IPR001849">
    <property type="entry name" value="PH_domain"/>
</dbReference>
<dbReference type="FunFam" id="1.20.58.60:FF:000007">
    <property type="entry name" value="Spectrin alpha chain non-erythrocytic 1"/>
    <property type="match status" value="2"/>
</dbReference>
<dbReference type="SUPFAM" id="SSF46966">
    <property type="entry name" value="Spectrin repeat"/>
    <property type="match status" value="22"/>
</dbReference>
<evidence type="ECO:0000256" key="4">
    <source>
        <dbReference type="ARBA" id="ARBA00022490"/>
    </source>
</evidence>
<feature type="coiled-coil region" evidence="8">
    <location>
        <begin position="3067"/>
        <end position="3126"/>
    </location>
</feature>
<dbReference type="GO" id="GO:0005737">
    <property type="term" value="C:cytoplasm"/>
    <property type="evidence" value="ECO:0007669"/>
    <property type="project" value="UniProtKB-ARBA"/>
</dbReference>
<dbReference type="FunFam" id="1.20.58.60:FF:000302">
    <property type="entry name" value="Spectrin beta, non-erythrocytic 5"/>
    <property type="match status" value="1"/>
</dbReference>
<dbReference type="GO" id="GO:0003779">
    <property type="term" value="F:actin binding"/>
    <property type="evidence" value="ECO:0007669"/>
    <property type="project" value="UniProtKB-KW"/>
</dbReference>
<dbReference type="SMART" id="SM00150">
    <property type="entry name" value="SPEC"/>
    <property type="match status" value="29"/>
</dbReference>
<dbReference type="FunFam" id="1.20.58.60:FF:000301">
    <property type="entry name" value="Spectrin beta, non-erythrocytic 5"/>
    <property type="match status" value="1"/>
</dbReference>
<keyword evidence="8" id="KW-0175">Coiled coil</keyword>
<organism evidence="12">
    <name type="scientific">Macaca mulatta</name>
    <name type="common">Rhesus macaque</name>
    <dbReference type="NCBI Taxonomy" id="9544"/>
    <lineage>
        <taxon>Eukaryota</taxon>
        <taxon>Metazoa</taxon>
        <taxon>Chordata</taxon>
        <taxon>Craniata</taxon>
        <taxon>Vertebrata</taxon>
        <taxon>Euteleostomi</taxon>
        <taxon>Mammalia</taxon>
        <taxon>Eutheria</taxon>
        <taxon>Euarchontoglires</taxon>
        <taxon>Primates</taxon>
        <taxon>Haplorrhini</taxon>
        <taxon>Catarrhini</taxon>
        <taxon>Cercopithecidae</taxon>
        <taxon>Cercopithecinae</taxon>
        <taxon>Macaca</taxon>
    </lineage>
</organism>
<dbReference type="GO" id="GO:0120025">
    <property type="term" value="C:plasma membrane bounded cell projection"/>
    <property type="evidence" value="ECO:0007669"/>
    <property type="project" value="UniProtKB-ARBA"/>
</dbReference>
<dbReference type="CDD" id="cd00176">
    <property type="entry name" value="SPEC"/>
    <property type="match status" value="14"/>
</dbReference>
<feature type="coiled-coil region" evidence="8">
    <location>
        <begin position="3594"/>
        <end position="3621"/>
    </location>
</feature>
<evidence type="ECO:0000256" key="1">
    <source>
        <dbReference type="ARBA" id="ARBA00004245"/>
    </source>
</evidence>
<name>G7MWY1_MACMU</name>
<dbReference type="FunFam" id="1.20.58.60:FF:000408">
    <property type="entry name" value="Spectrin beta, non-erythrocytic 5"/>
    <property type="match status" value="1"/>
</dbReference>
<dbReference type="SUPFAM" id="SSF50729">
    <property type="entry name" value="PH domain-like"/>
    <property type="match status" value="1"/>
</dbReference>
<dbReference type="InterPro" id="IPR001589">
    <property type="entry name" value="Actinin_actin-bd_CS"/>
</dbReference>
<dbReference type="SMART" id="SM00233">
    <property type="entry name" value="PH"/>
    <property type="match status" value="1"/>
</dbReference>
<dbReference type="GO" id="GO:0051693">
    <property type="term" value="P:actin filament capping"/>
    <property type="evidence" value="ECO:0007669"/>
    <property type="project" value="UniProtKB-KW"/>
</dbReference>
<accession>G7MWY1</accession>
<keyword evidence="3" id="KW-0117">Actin capping</keyword>
<protein>
    <recommendedName>
        <fullName evidence="13">Spectrin beta, non-erythrocytic 5</fullName>
    </recommendedName>
</protein>
<feature type="coiled-coil region" evidence="8">
    <location>
        <begin position="3488"/>
        <end position="3554"/>
    </location>
</feature>
<dbReference type="SMART" id="SM00033">
    <property type="entry name" value="CH"/>
    <property type="match status" value="2"/>
</dbReference>
<dbReference type="Pfam" id="PF00307">
    <property type="entry name" value="CH"/>
    <property type="match status" value="2"/>
</dbReference>
<evidence type="ECO:0000256" key="9">
    <source>
        <dbReference type="SAM" id="MobiDB-lite"/>
    </source>
</evidence>
<evidence type="ECO:0000259" key="11">
    <source>
        <dbReference type="PROSITE" id="PS50021"/>
    </source>
</evidence>
<dbReference type="GO" id="GO:0005856">
    <property type="term" value="C:cytoskeleton"/>
    <property type="evidence" value="ECO:0007669"/>
    <property type="project" value="UniProtKB-SubCell"/>
</dbReference>
<dbReference type="FunFam" id="1.20.58.60:FF:000011">
    <property type="entry name" value="Spectrin beta chain"/>
    <property type="match status" value="1"/>
</dbReference>
<feature type="compositionally biased region" description="Basic and acidic residues" evidence="9">
    <location>
        <begin position="2624"/>
        <end position="2634"/>
    </location>
</feature>
<dbReference type="GO" id="GO:0016020">
    <property type="term" value="C:membrane"/>
    <property type="evidence" value="ECO:0007669"/>
    <property type="project" value="UniProtKB-ARBA"/>
</dbReference>
<evidence type="ECO:0000256" key="3">
    <source>
        <dbReference type="ARBA" id="ARBA00022467"/>
    </source>
</evidence>
<dbReference type="Gene3D" id="2.30.29.30">
    <property type="entry name" value="Pleckstrin-homology domain (PH domain)/Phosphotyrosine-binding domain (PTB)"/>
    <property type="match status" value="1"/>
</dbReference>
<dbReference type="FunFam" id="1.10.418.10:FF:000001">
    <property type="entry name" value="Actinin alpha 1"/>
    <property type="match status" value="1"/>
</dbReference>
<keyword evidence="6" id="KW-0009">Actin-binding</keyword>
<dbReference type="FunFam" id="1.10.418.10:FF:000043">
    <property type="entry name" value="Spectrin beta chain, non-erythrocytic"/>
    <property type="match status" value="1"/>
</dbReference>
<proteinExistence type="inferred from homology"/>
<dbReference type="FunFam" id="1.20.58.60:FF:000377">
    <property type="entry name" value="Spectrin beta, non-erythrocytic 5"/>
    <property type="match status" value="1"/>
</dbReference>
<dbReference type="EMBL" id="CM001259">
    <property type="protein sequence ID" value="EHH27239.1"/>
    <property type="molecule type" value="Genomic_DNA"/>
</dbReference>
<dbReference type="Pfam" id="PF00169">
    <property type="entry name" value="PH"/>
    <property type="match status" value="1"/>
</dbReference>
<dbReference type="PROSITE" id="PS00019">
    <property type="entry name" value="ACTININ_1"/>
    <property type="match status" value="1"/>
</dbReference>
<dbReference type="Gene3D" id="1.10.418.10">
    <property type="entry name" value="Calponin-like domain"/>
    <property type="match status" value="2"/>
</dbReference>
<comment type="subcellular location">
    <subcellularLocation>
        <location evidence="1">Cytoplasm</location>
        <location evidence="1">Cytoskeleton</location>
    </subcellularLocation>
</comment>
<feature type="domain" description="Calponin-homology (CH)" evidence="11">
    <location>
        <begin position="223"/>
        <end position="328"/>
    </location>
</feature>
<feature type="compositionally biased region" description="Polar residues" evidence="9">
    <location>
        <begin position="2637"/>
        <end position="2652"/>
    </location>
</feature>
<feature type="region of interest" description="Disordered" evidence="9">
    <location>
        <begin position="2624"/>
        <end position="2659"/>
    </location>
</feature>
<evidence type="ECO:0000313" key="12">
    <source>
        <dbReference type="EMBL" id="EHH27239.1"/>
    </source>
</evidence>
<dbReference type="FunFam" id="1.20.58.60:FF:000135">
    <property type="entry name" value="Spectrin beta chain, non-erythrocytic"/>
    <property type="match status" value="1"/>
</dbReference>
<feature type="coiled-coil region" evidence="8">
    <location>
        <begin position="3386"/>
        <end position="3413"/>
    </location>
</feature>
<dbReference type="InterPro" id="IPR001715">
    <property type="entry name" value="CH_dom"/>
</dbReference>
<keyword evidence="4" id="KW-0963">Cytoplasm</keyword>
<evidence type="ECO:0000259" key="10">
    <source>
        <dbReference type="PROSITE" id="PS50003"/>
    </source>
</evidence>
<dbReference type="FunFam" id="2.30.29.30:FF:000024">
    <property type="entry name" value="Spectrin beta chain"/>
    <property type="match status" value="1"/>
</dbReference>
<dbReference type="FunFam" id="1.20.58.60:FF:000307">
    <property type="entry name" value="Spectrin beta, non-erythrocytic 5"/>
    <property type="match status" value="1"/>
</dbReference>
<dbReference type="PANTHER" id="PTHR11915">
    <property type="entry name" value="SPECTRIN/FILAMIN RELATED CYTOSKELETAL PROTEIN"/>
    <property type="match status" value="1"/>
</dbReference>
<evidence type="ECO:0000256" key="8">
    <source>
        <dbReference type="SAM" id="Coils"/>
    </source>
</evidence>
<keyword evidence="5" id="KW-0677">Repeat</keyword>
<feature type="coiled-coil region" evidence="8">
    <location>
        <begin position="1099"/>
        <end position="1145"/>
    </location>
</feature>
<evidence type="ECO:0008006" key="13">
    <source>
        <dbReference type="Google" id="ProtNLM"/>
    </source>
</evidence>
<feature type="region of interest" description="Disordered" evidence="9">
    <location>
        <begin position="3632"/>
        <end position="3673"/>
    </location>
</feature>
<dbReference type="FunFam" id="1.20.58.60:FF:000259">
    <property type="entry name" value="Spectrin beta, non-erythrocytic 5"/>
    <property type="match status" value="1"/>
</dbReference>
<dbReference type="InterPro" id="IPR018159">
    <property type="entry name" value="Spectrin/alpha-actinin"/>
</dbReference>
<feature type="coiled-coil region" evidence="8">
    <location>
        <begin position="2514"/>
        <end position="2541"/>
    </location>
</feature>
<feature type="region of interest" description="Disordered" evidence="9">
    <location>
        <begin position="2448"/>
        <end position="2478"/>
    </location>
</feature>
<evidence type="ECO:0000256" key="6">
    <source>
        <dbReference type="ARBA" id="ARBA00023203"/>
    </source>
</evidence>
<reference evidence="12" key="1">
    <citation type="journal article" date="2011" name="Nat. Biotechnol.">
        <title>Genome sequencing and comparison of two nonhuman primate animal models, the cynomolgus and Chinese rhesus macaques.</title>
        <authorList>
            <person name="Yan G."/>
            <person name="Zhang G."/>
            <person name="Fang X."/>
            <person name="Zhang Y."/>
            <person name="Li C."/>
            <person name="Ling F."/>
            <person name="Cooper D.N."/>
            <person name="Li Q."/>
            <person name="Li Y."/>
            <person name="van Gool A.J."/>
            <person name="Du H."/>
            <person name="Chen J."/>
            <person name="Chen R."/>
            <person name="Zhang P."/>
            <person name="Huang Z."/>
            <person name="Thompson J.R."/>
            <person name="Meng Y."/>
            <person name="Bai Y."/>
            <person name="Wang J."/>
            <person name="Zhuo M."/>
            <person name="Wang T."/>
            <person name="Huang Y."/>
            <person name="Wei L."/>
            <person name="Li J."/>
            <person name="Wang Z."/>
            <person name="Hu H."/>
            <person name="Yang P."/>
            <person name="Le L."/>
            <person name="Stenson P.D."/>
            <person name="Li B."/>
            <person name="Liu X."/>
            <person name="Ball E.V."/>
            <person name="An N."/>
            <person name="Huang Q."/>
            <person name="Zhang Y."/>
            <person name="Fan W."/>
            <person name="Zhang X."/>
            <person name="Li Y."/>
            <person name="Wang W."/>
            <person name="Katze M.G."/>
            <person name="Su B."/>
            <person name="Nielsen R."/>
            <person name="Yang H."/>
            <person name="Wang J."/>
            <person name="Wang X."/>
            <person name="Wang J."/>
        </authorList>
    </citation>
    <scope>NUCLEOTIDE SEQUENCE [LARGE SCALE GENOMIC DNA]</scope>
    <source>
        <strain evidence="12">CR-5</strain>
    </source>
</reference>
<dbReference type="FunFam" id="1.20.58.60:FF:000280">
    <property type="entry name" value="Spectrin beta, non-erythrocytic 5"/>
    <property type="match status" value="1"/>
</dbReference>
<gene>
    <name evidence="12" type="ORF">EGK_17395</name>
</gene>
<dbReference type="InterPro" id="IPR002017">
    <property type="entry name" value="Spectrin_repeat"/>
</dbReference>
<dbReference type="InterPro" id="IPR036872">
    <property type="entry name" value="CH_dom_sf"/>
</dbReference>
<feature type="coiled-coil region" evidence="8">
    <location>
        <begin position="1399"/>
        <end position="1462"/>
    </location>
</feature>
<feature type="domain" description="Calponin-homology (CH)" evidence="11">
    <location>
        <begin position="100"/>
        <end position="205"/>
    </location>
</feature>
<feature type="coiled-coil region" evidence="8">
    <location>
        <begin position="2912"/>
        <end position="2939"/>
    </location>
</feature>
<dbReference type="PROSITE" id="PS50021">
    <property type="entry name" value="CH"/>
    <property type="match status" value="2"/>
</dbReference>
<evidence type="ECO:0000256" key="2">
    <source>
        <dbReference type="ARBA" id="ARBA00006826"/>
    </source>
</evidence>
<dbReference type="PROSITE" id="PS50003">
    <property type="entry name" value="PH_DOMAIN"/>
    <property type="match status" value="1"/>
</dbReference>
<feature type="domain" description="PH" evidence="10">
    <location>
        <begin position="3691"/>
        <end position="3799"/>
    </location>
</feature>
<dbReference type="PROSITE" id="PS00020">
    <property type="entry name" value="ACTININ_2"/>
    <property type="match status" value="1"/>
</dbReference>
<dbReference type="FunFam" id="1.20.58.60:FF:000502">
    <property type="entry name" value="Uncharacterized protein"/>
    <property type="match status" value="1"/>
</dbReference>
<dbReference type="PROSITE" id="PS51257">
    <property type="entry name" value="PROKAR_LIPOPROTEIN"/>
    <property type="match status" value="1"/>
</dbReference>
<evidence type="ECO:0000256" key="5">
    <source>
        <dbReference type="ARBA" id="ARBA00022737"/>
    </source>
</evidence>
<feature type="region of interest" description="Disordered" evidence="9">
    <location>
        <begin position="42"/>
        <end position="77"/>
    </location>
</feature>
<dbReference type="InterPro" id="IPR011993">
    <property type="entry name" value="PH-like_dom_sf"/>
</dbReference>
<comment type="similarity">
    <text evidence="2">Belongs to the spectrin family.</text>
</comment>
<dbReference type="SUPFAM" id="SSF47576">
    <property type="entry name" value="Calponin-homology domain, CH-domain"/>
    <property type="match status" value="1"/>
</dbReference>
<dbReference type="Pfam" id="PF00435">
    <property type="entry name" value="Spectrin"/>
    <property type="match status" value="25"/>
</dbReference>
<dbReference type="Proteomes" id="UP000013456">
    <property type="component" value="Chromosome 7"/>
</dbReference>
<dbReference type="FunFam" id="1.20.58.60:FF:000449">
    <property type="entry name" value="Spectrin beta, non-erythrocytic 5"/>
    <property type="match status" value="1"/>
</dbReference>
<dbReference type="CDD" id="cd21247">
    <property type="entry name" value="CH_SPTBN5_rpt1"/>
    <property type="match status" value="1"/>
</dbReference>
<keyword evidence="7" id="KW-0206">Cytoskeleton</keyword>
<evidence type="ECO:0000256" key="7">
    <source>
        <dbReference type="ARBA" id="ARBA00023212"/>
    </source>
</evidence>
<sequence length="3961" mass="445871">MESGKGHSKLKEQLKPSLGAEELWSCSGNGLGGCPAVPHPQRAAGLMAGQPQSPRELLGAAGRCSRRPSTNLRVPPSPSLTVDSQYETGHIRKLQARHMQMQEKTFTKWINNVFQCGQVGIKIRNLYTELADGIHLLRLLELISGEALPPPSRGRLRVHFLENSSRALAFLRAKVPIPLIGPENIVDGDQTLILGLIWVIILRFQISHISLDKEEFGASAALLSTKEALLVWCQRKTASYTNVNITDFSRSWSDGLGFNALIHAHRPDLLDYSSLRPDRPLHNLAFAFLVAEQELGIAQLLDPEDMAATQPDERSIMTYVSLYYHYCSRLHQGQTVQRRLTKILLQLQETEALQTQYEQLVADLLCWIAEKQAQLEARDFPDSLPAMRQLLAAFTIFRTQEKPPRLQQQGAAEALLFRLQTALQAQNRRLFLPPEGLGLAELSQCWAGLEWAEAARSQALQQRLLQLERLETLARRFQRKAALRESFLKDAEQVLDQARALPASLATVEAAIQRLGMLEAGILPQEGRFQALAEIADILQQEQYHSWADVARRQEEVTLRWQRLLQRLQGQRKQVADMQAVLSLLQEVEAASHELEELQGPARSTACGQQLAEVVELLQRHDLLEAQVLAHGAHVSHLAQQTAELDSSLGTSVEVLQAKAKTLVQLHQSLVALVRARRALLEQTLQRAEFLYNCEEEEAWLKECGQRVGNAVLGRDLSQIAGTLQKHKALEAEVHRHQAVCVDLVRRGRDLSARRPPTQPDPGERAEAVQGAWQLLQTRVVEHGARLQTALLVLQVKSALSPPGESLRNPGPWSEASCHPGDAWKTALPAEPDPDFDPNTILQTQDHLGQDYESVRALAEPWATSLQRRRAGLEEAMALFSFCSSCRDLQLWLEKHTALLQRVQPQADILEVTQLKYENFLTALAVGKGLWAEVSSSAEQLRQRYPGNSTQIQRQQEELSQRWGQLEALKREKAVQLAHSAEACSFLQECGPTQVQLRDVLLQLEALQPGSSEDTRHTLQLAQKTTLVLERRVHLLQRVVIKVEESGHAESQPLQGQVETLQGLLKQVQERVAQQARGQAEAQARQSFLQENQELLLWAESVQAQLRSKEESVDVASAQRLLREHQDLLEEIHLWQERLQQLDSQSQPMAALDCPDSQEVANTLRLLGQQGQKLKAVWEQRQQWLQEGLELQKFGREVDGFTATCANHESWLHLDNLGEDVREALSLLQQHREFGRLLSTLGPRAEALRARGEKLVRSQHPAAHMVREQLQSVQAQWTRLQGRSEQRRRQLLASLQLQEWKRDVVELTQWMEDKGLMAAHELSGARRNILRTLKRHEAAESELLATRRHVEALQQVGRELLSRRPGGQEDIQTRLQGLRSRWEALNRKMTERGDELRQAGQQEQLLRQLQDAKEQLEQLEGALQGSETGQDLCSSRKLQKRHHQLENESRALAAKMAALASQARGVAASPAILEETQKHLRRLELLQGHLAIRGLQLQASVELHQFCDLSNMELSWVAEHMPCSNPTSYAECLNDAQSLHCKHKVSWPLSPPHWVSQFPNLCPSYFDPGDLAMIGAWSHIHGSAPDAPGLRAAASQAALWQELQVEVKAHQGQVQRVLSSGRSLAASGHPQAPHIMEQCQELEDRWAELERACEARARCLQQAVTFQQYFLDVSELEGWVKEKQPLVSSQDYGRDEAATLRLIKKHQALQEELTIYWSSMEELDQRSQTLTGPEAPEQQRVAQERLREQLQALQELAATRWRERLREQLQTLQELAATRDRELEGALKLHEFLRETEDLQSWLARQKQVAKGGESLGEDPEHTLHLCTKFAKFQRQVEMGGQRVAACRLLAESLLARGHSAGPMVRQRQQDLQATWSELWELTQARGHALRDAETALRVHRDLLEVLTQVKEKAASLPNNVARDLRGLEAQLRSHQGLERELVGTKQQLQELLETAGRVQKLCPGPQAHAVQQRQQAVMQAWAVLQRRVEQRRAQLERARLLARFRTAVRDYTSWAARVRQDLQLEESSPEPSRGPLKLSAHQWLRAELEAREKLWQQATQLGQQALLAAGTPTKEVQEKLRALQDQRDQVYQAWARKQERLQAEQQEQLFLRECSCLEEILAAQEAAPRQARRALLRSCYTQSAHGHSLAQTVAGGAGWLEGMVASLTFLWIQVSLKTSALGSSVEEVEQLIRKHELFLKVLTAQDKKEAALRERLKTLRHAQVQDLLPALLQRRARVKELAESRGHALHASLLMASFTQAATQAEDWIQAWAQQLKKPIPPGDLRDKLKPLLKHQAFEAEVQAHEEVMTSVAKKGEALLVQSHPRAGEVSQRLQGLRKHWEDLRQAVALRGQELEDRRDFLEFLQRVDLAEAWIQEKEVMVNVGDLGQDLEHCLKLRRRLREFRGTSTGDTVGDARIRSISDLSLQLKNRDPEEVKIICQRRSQLNSRPVPGWGEPRGRERDGGPPRAPHYTTTPRPEAAGRALCQEGGAEAKAQQEALIQALDCGKDLESVQRLLRKHEELEREVHPIQAQVESLEREVGRLCQRSPEAAHSLRHRQQEVAESWWQLQNRAQKRREALDALHQAQKLQATLHELLVGAQRLRAQMDMSPTPRSPVEARRMLEEHQERKAELDSWTDSSSLARSTGQQLLTAGHPSTPDIRQALAGLEQELSSLEGTWQEHQLQLQQALELQAGTVPSPACILAPPNTACADPQPLLFLSSVEKIEHWLSSKEDSLASEGMWDPLAPTEPLLWKQKMLERDLEVQAGKISALEASARSLHQGGHPEAPSALGRCQAMLLRKEALFRQAGTRRHRLEELRQLQAFLQDSQEVAAWLREKNVVALEEGLLDTATLPAQLRKQQNFQAELDASRHQQQELQREGQRLLQGGHPASEAIQEQLQELGALWGELQDNFQKKVAKLQNACEALRLRRSMEELENWLEPIEVELRAPIGSQALPGVGELLGTQRELEAAVDKKARQAEALLGQAQAFVREGHCLAQDVEEQAQRLLQRFKSLREPLQERRMALEARSLLLQFFRDADEEMAWVQEKLPLATAQDYGQSLSAVRHLQEQHQNLESEMNSHEALTRVVLGTGHKLVQAGHFAAHEVAARVQQLEKAMAHLRAEAARRRLLLQQAQEAQQFLTELLEAGSWLAERGHVLDSEDMGHSAEATQALLRRLEATKRDLEAFSPRLERLQQTAALLGSRKNPDSPRVLAQLQAVREAHAELLRRVEARGHGLQEQLQLHQLDRETLLLDAWLTTKAATAESQDYGQDLEGVKVLEEKFDAFRKEVQSLGQAKVHALRKLAGTLERGAPRRYPHIQAQRSRIEAAWERLDQAIKARTENLAAAHEIHSFEQAAAELWGRMQEKTALMKGEDGGHSLSSVRTLQQQHRRLERELAAMEKEVARVQTEACRLGQLHPAAPGGLAKVQEAWATLQAKAQERGQWLAQAAQGHAFLGRCQELLAWARERQELASSEELAEDVVGAEQLLGQHEELGQEIRECRLQAQDLRQEGQQLVDNSHFMSPEVTGCLQELEGRLQELEEAWALRRQRCAQSWGLQKLRQRLEQAEAWLACREGLLLKPDYGHSVSDVELLLHRHQDLEKLLAAQEEKFAQMQKTEMEQELLLQPQELKPGRAGSSLTSFQWRPSGHRGPGAQLAETRGPQAGVPLGLQAPPTVVSLEYADSKGAPTMEGPLEFKQHLLPGGRQPSSSSWDSCRGTLQGNSLSLFLDERMAEEKVACLALLDLTGARCERLRGCHGEKHTFSLRLTSGEEILFAAPSEEQAESWWRALGSTAGQSLSPELKAKPVSSPNECATKDARPGRLLSWSSPAFPTPHSPAMERATMSGAAGEGGGDAKVMYRAGGSYLAPRSLLVDPSIISMLNPLTHISFPSKPEGFRLSGGRGHLGLGENGGGTGDRHILRAWAPCQDEPRHAHAYTAVCLEGSYHKRWQPRLWSPV</sequence>